<evidence type="ECO:0000313" key="3">
    <source>
        <dbReference type="Proteomes" id="UP001482154"/>
    </source>
</evidence>
<name>A0ABV1IUA6_9FIRM</name>
<keyword evidence="3" id="KW-1185">Reference proteome</keyword>
<dbReference type="Gene3D" id="1.20.1090.10">
    <property type="entry name" value="Dehydroquinate synthase-like - alpha domain"/>
    <property type="match status" value="1"/>
</dbReference>
<dbReference type="Pfam" id="PF25137">
    <property type="entry name" value="ADH_Fe_C"/>
    <property type="match status" value="1"/>
</dbReference>
<dbReference type="SUPFAM" id="SSF56796">
    <property type="entry name" value="Dehydroquinate synthase-like"/>
    <property type="match status" value="1"/>
</dbReference>
<gene>
    <name evidence="2" type="ORF">AAAU51_02890</name>
</gene>
<dbReference type="RefSeq" id="WP_349110345.1">
    <property type="nucleotide sequence ID" value="NZ_JBBNIN010000003.1"/>
</dbReference>
<comment type="caution">
    <text evidence="2">The sequence shown here is derived from an EMBL/GenBank/DDBJ whole genome shotgun (WGS) entry which is preliminary data.</text>
</comment>
<feature type="domain" description="Fe-containing alcohol dehydrogenase-like C-terminal" evidence="1">
    <location>
        <begin position="8"/>
        <end position="97"/>
    </location>
</feature>
<protein>
    <recommendedName>
        <fullName evidence="1">Fe-containing alcohol dehydrogenase-like C-terminal domain-containing protein</fullName>
    </recommendedName>
</protein>
<dbReference type="InterPro" id="IPR056798">
    <property type="entry name" value="ADH_Fe_C"/>
</dbReference>
<evidence type="ECO:0000313" key="2">
    <source>
        <dbReference type="EMBL" id="MEQ2710121.1"/>
    </source>
</evidence>
<organism evidence="2 3">
    <name type="scientific">Anaerostipes amylophilus</name>
    <dbReference type="NCBI Taxonomy" id="2981779"/>
    <lineage>
        <taxon>Bacteria</taxon>
        <taxon>Bacillati</taxon>
        <taxon>Bacillota</taxon>
        <taxon>Clostridia</taxon>
        <taxon>Lachnospirales</taxon>
        <taxon>Lachnospiraceae</taxon>
        <taxon>Anaerostipes</taxon>
    </lineage>
</organism>
<evidence type="ECO:0000259" key="1">
    <source>
        <dbReference type="Pfam" id="PF25137"/>
    </source>
</evidence>
<proteinExistence type="predicted"/>
<reference evidence="2 3" key="1">
    <citation type="submission" date="2024-04" db="EMBL/GenBank/DDBJ databases">
        <title>Human intestinal bacterial collection.</title>
        <authorList>
            <person name="Pauvert C."/>
            <person name="Hitch T.C.A."/>
            <person name="Clavel T."/>
        </authorList>
    </citation>
    <scope>NUCLEOTIDE SEQUENCE [LARGE SCALE GENOMIC DNA]</scope>
    <source>
        <strain evidence="2 3">CLA-AA-H249</strain>
    </source>
</reference>
<accession>A0ABV1IUA6</accession>
<sequence length="98" mass="11478">MFTGVCKKYQEIDPDGSIKELNEYLAGILECKPKEVYEEIEVLLNHLIPKKALHEYGVKEEELEEFTEVVMTKQGRLMANNYVKLDRDTIYGIYKTLF</sequence>
<dbReference type="EMBL" id="JBBNIN010000003">
    <property type="protein sequence ID" value="MEQ2710121.1"/>
    <property type="molecule type" value="Genomic_DNA"/>
</dbReference>
<dbReference type="Proteomes" id="UP001482154">
    <property type="component" value="Unassembled WGS sequence"/>
</dbReference>